<name>A0ABT8APP6_9HYPH</name>
<protein>
    <recommendedName>
        <fullName evidence="5">Bacteriophage tail tape measure N-terminal domain-containing protein</fullName>
    </recommendedName>
</protein>
<evidence type="ECO:0000256" key="1">
    <source>
        <dbReference type="SAM" id="Coils"/>
    </source>
</evidence>
<evidence type="ECO:0000313" key="4">
    <source>
        <dbReference type="Proteomes" id="UP001244297"/>
    </source>
</evidence>
<accession>A0ABT8APP6</accession>
<feature type="region of interest" description="Disordered" evidence="2">
    <location>
        <begin position="1492"/>
        <end position="1511"/>
    </location>
</feature>
<gene>
    <name evidence="3" type="ORF">QWZ18_14355</name>
</gene>
<proteinExistence type="predicted"/>
<evidence type="ECO:0008006" key="5">
    <source>
        <dbReference type="Google" id="ProtNLM"/>
    </source>
</evidence>
<keyword evidence="1" id="KW-0175">Coiled coil</keyword>
<organism evidence="3 4">
    <name type="scientific">Methylobacterium longum</name>
    <dbReference type="NCBI Taxonomy" id="767694"/>
    <lineage>
        <taxon>Bacteria</taxon>
        <taxon>Pseudomonadati</taxon>
        <taxon>Pseudomonadota</taxon>
        <taxon>Alphaproteobacteria</taxon>
        <taxon>Hyphomicrobiales</taxon>
        <taxon>Methylobacteriaceae</taxon>
        <taxon>Methylobacterium</taxon>
    </lineage>
</organism>
<comment type="caution">
    <text evidence="3">The sequence shown here is derived from an EMBL/GenBank/DDBJ whole genome shotgun (WGS) entry which is preliminary data.</text>
</comment>
<dbReference type="EMBL" id="JAUFPT010000046">
    <property type="protein sequence ID" value="MDN3571803.1"/>
    <property type="molecule type" value="Genomic_DNA"/>
</dbReference>
<evidence type="ECO:0000256" key="2">
    <source>
        <dbReference type="SAM" id="MobiDB-lite"/>
    </source>
</evidence>
<sequence length="1511" mass="155230">MPTTVTQLVVDASGAEQGVQRYTTAMQSGASASDRLLAAQAKLQATIDAQASAYDANTRAAAAMQQAMDRIAEAQSRASTASAASVRAANDNTAALSRQSEAYKTAGQFALQHPVLVLAGSVAAARALSGLATSAAGSLGAASASTAAFAEGATGMSGTVVAGAALAARGLAGLSIGATAAAGGLSAYADKVAGFTTATSLLSRGLALIPPLFLPIAAAFVAFEVGSAVISKANSDLQKLIDLGLRAQQLDVGASFLKGFESLGPKLQATTDQMDAALAKAAGFLKDSFGQTNNLSKLFGEINATGVAGASGLKATTQADLASNTQERIQAAIAGMKELDELGLHLASLKVGDAVFGPEFMERLRTGQITIAQFSADLEAASQKEVLNQDQVDRAVALNRAISDTKQAISDAWAVNVDFSAAGTLLNEIWLKILQGVLAVVQALNDGIAAVTSFGAAVASSIGGAFDAVYSKATALLSTIGLINKQQATVATETPKVDGSYGPQQPTITARQFPYVFGPDAPKLQQAAAGAKQAKQAATEAASSYDNLIQKTKDHIAELDLEAQYVGKDADAVIKLKLANQLARAAQKDGTEVTAEMRAEWDRLGDTLAASTKRLEESKRAYEQMKEGQRELASEFSDFADDLILGGKKMGEAFASLAKTLSSNALKAVISGEGPLAGILGTASTEKGQLGGLLGGGFNLSSLFGGGSNAAGSPLPGAQGPSLPSGSLFGGLFDGDKISKALSGGASDGIGSALSNALKPQKAGGGILSSQLGQGLVSVGTGAAIGYSSQSPLMGALGGGLAGLASGNPILAIAGAGAGLLGGLFGESQAKKEAKKKLQQEIQARKEALAAARPQIEALAISFEGGSIGNVGKAVADAQTQLQQATKTASEGGDQALADKLMRDFQTYVARQYAVFADGFNGILADVQAGFGTSGPFATAVSSVQALGEALKGFVADASKLSDPASAANARAAAVQGALSSLDPTPQLSATQAEIQRINGTAAGLNQVLKDLGLSADQAATAINDRTNKALDALADKFSTDLDRKINDAKGKSYLNDAFDLIKEVAGLNADAASLGQDGGRVSEYFSAAAQKIVDNSQLVGDPFNELVAAFPELAGQVHAFSNDGQKATDELAKAAAQALSEIQDRKRAYEDRAFAVNFSDGSLSTKLMAFDRSAEWEQWTEMAKGGQALDELIATQVLERNKLIADYNQAVRERQMTFSNRENDAVFSRDQSLAGQLAAFDQHAMLERADEAKAGGEALVALERAQAAERYNIILNFEKQAKTAFDSFANTIKKFLDSLTAGSASPLSPQDRLAEAQKQYQAQLALAARGDQDPIGSITTYAQSLLDAGKAFYASSQAFQDIFKNVQDTLGALPGRIGVDGFMKQYAAGGWVRGPGTGTSDSLVARLSNGEYVVPADIASRHGSILEAMNDNRSFSVVSPARSSGGGQSNGAILEELRALRAEVARLRGDVQEGNEIADAGHLGTIAATKQVGAGSDKSNRDASRKAVGW</sequence>
<feature type="compositionally biased region" description="Basic and acidic residues" evidence="2">
    <location>
        <begin position="1499"/>
        <end position="1511"/>
    </location>
</feature>
<evidence type="ECO:0000313" key="3">
    <source>
        <dbReference type="EMBL" id="MDN3571803.1"/>
    </source>
</evidence>
<dbReference type="Proteomes" id="UP001244297">
    <property type="component" value="Unassembled WGS sequence"/>
</dbReference>
<reference evidence="4" key="1">
    <citation type="journal article" date="2019" name="Int. J. Syst. Evol. Microbiol.">
        <title>The Global Catalogue of Microorganisms (GCM) 10K type strain sequencing project: providing services to taxonomists for standard genome sequencing and annotation.</title>
        <authorList>
            <consortium name="The Broad Institute Genomics Platform"/>
            <consortium name="The Broad Institute Genome Sequencing Center for Infectious Disease"/>
            <person name="Wu L."/>
            <person name="Ma J."/>
        </authorList>
    </citation>
    <scope>NUCLEOTIDE SEQUENCE [LARGE SCALE GENOMIC DNA]</scope>
    <source>
        <strain evidence="4">CECT 7806</strain>
    </source>
</reference>
<dbReference type="RefSeq" id="WP_238291824.1">
    <property type="nucleotide sequence ID" value="NZ_BPQS01000046.1"/>
</dbReference>
<feature type="coiled-coil region" evidence="1">
    <location>
        <begin position="57"/>
        <end position="84"/>
    </location>
</feature>
<keyword evidence="4" id="KW-1185">Reference proteome</keyword>